<evidence type="ECO:0000313" key="1">
    <source>
        <dbReference type="EMBL" id="CAG8769968.1"/>
    </source>
</evidence>
<organism evidence="1 2">
    <name type="scientific">Acaulospora colombiana</name>
    <dbReference type="NCBI Taxonomy" id="27376"/>
    <lineage>
        <taxon>Eukaryota</taxon>
        <taxon>Fungi</taxon>
        <taxon>Fungi incertae sedis</taxon>
        <taxon>Mucoromycota</taxon>
        <taxon>Glomeromycotina</taxon>
        <taxon>Glomeromycetes</taxon>
        <taxon>Diversisporales</taxon>
        <taxon>Acaulosporaceae</taxon>
        <taxon>Acaulospora</taxon>
    </lineage>
</organism>
<protein>
    <submittedName>
        <fullName evidence="1">13817_t:CDS:1</fullName>
    </submittedName>
</protein>
<feature type="non-terminal residue" evidence="1">
    <location>
        <position position="76"/>
    </location>
</feature>
<gene>
    <name evidence="1" type="ORF">ACOLOM_LOCUS13719</name>
</gene>
<reference evidence="1" key="1">
    <citation type="submission" date="2021-06" db="EMBL/GenBank/DDBJ databases">
        <authorList>
            <person name="Kallberg Y."/>
            <person name="Tangrot J."/>
            <person name="Rosling A."/>
        </authorList>
    </citation>
    <scope>NUCLEOTIDE SEQUENCE</scope>
    <source>
        <strain evidence="1">CL356</strain>
    </source>
</reference>
<dbReference type="Proteomes" id="UP000789525">
    <property type="component" value="Unassembled WGS sequence"/>
</dbReference>
<keyword evidence="2" id="KW-1185">Reference proteome</keyword>
<comment type="caution">
    <text evidence="1">The sequence shown here is derived from an EMBL/GenBank/DDBJ whole genome shotgun (WGS) entry which is preliminary data.</text>
</comment>
<sequence>GMVANRDRIIGDEWGMGFGQVASLVAFTTVLYAVFLSWQGLYGLDQVPYPLAFIHVREQSRGLPYSLYHLIVQNHN</sequence>
<evidence type="ECO:0000313" key="2">
    <source>
        <dbReference type="Proteomes" id="UP000789525"/>
    </source>
</evidence>
<accession>A0ACA9QYX2</accession>
<feature type="non-terminal residue" evidence="1">
    <location>
        <position position="1"/>
    </location>
</feature>
<dbReference type="EMBL" id="CAJVPT010064234">
    <property type="protein sequence ID" value="CAG8769968.1"/>
    <property type="molecule type" value="Genomic_DNA"/>
</dbReference>
<proteinExistence type="predicted"/>
<name>A0ACA9QYX2_9GLOM</name>